<keyword evidence="1" id="KW-0812">Transmembrane</keyword>
<dbReference type="GO" id="GO:0009636">
    <property type="term" value="P:response to toxic substance"/>
    <property type="evidence" value="ECO:0007669"/>
    <property type="project" value="TreeGrafter"/>
</dbReference>
<feature type="transmembrane region" description="Helical" evidence="1">
    <location>
        <begin position="162"/>
        <end position="180"/>
    </location>
</feature>
<evidence type="ECO:0000313" key="3">
    <source>
        <dbReference type="EMBL" id="GAW98451.1"/>
    </source>
</evidence>
<dbReference type="AlphaFoldDB" id="A0A1Z5IA11"/>
<dbReference type="InterPro" id="IPR012867">
    <property type="entry name" value="DUF1648"/>
</dbReference>
<comment type="caution">
    <text evidence="3">The sequence shown here is derived from an EMBL/GenBank/DDBJ whole genome shotgun (WGS) entry which is preliminary data.</text>
</comment>
<dbReference type="EMBL" id="BCMF01000002">
    <property type="protein sequence ID" value="GAW98451.1"/>
    <property type="molecule type" value="Genomic_DNA"/>
</dbReference>
<keyword evidence="1" id="KW-0472">Membrane</keyword>
<feature type="transmembrane region" description="Helical" evidence="1">
    <location>
        <begin position="49"/>
        <end position="69"/>
    </location>
</feature>
<feature type="transmembrane region" description="Helical" evidence="1">
    <location>
        <begin position="186"/>
        <end position="204"/>
    </location>
</feature>
<evidence type="ECO:0000259" key="2">
    <source>
        <dbReference type="Pfam" id="PF07853"/>
    </source>
</evidence>
<sequence length="209" mass="23244">MAMMKNKWRSLLVTSLVILAPILYGVSVYDQLPVRMVTHWGFDNQPNGWMVRSMVVFGLPILMLLIHLVTVGATYHASAKGHSAPRMERVVAWIFPVITIVAYTITIRYGLGETIDIRLWTVIMVAGLLIFIGNYLPTVPPESVNKGGFHLGKANTQSDLRSTGYCLVLFGVLTLLSLFFPPIVTVIVLVLFIISLLVLMMISYHKAAN</sequence>
<dbReference type="PANTHER" id="PTHR37810:SF5">
    <property type="entry name" value="IMMUNITY PROTEIN SDPI"/>
    <property type="match status" value="1"/>
</dbReference>
<evidence type="ECO:0000313" key="4">
    <source>
        <dbReference type="Proteomes" id="UP000198374"/>
    </source>
</evidence>
<accession>A0A1Z5IA11</accession>
<keyword evidence="1" id="KW-1133">Transmembrane helix</keyword>
<protein>
    <submittedName>
        <fullName evidence="3">Membrane protein</fullName>
    </submittedName>
</protein>
<feature type="transmembrane region" description="Helical" evidence="1">
    <location>
        <begin position="117"/>
        <end position="136"/>
    </location>
</feature>
<proteinExistence type="predicted"/>
<evidence type="ECO:0000256" key="1">
    <source>
        <dbReference type="SAM" id="Phobius"/>
    </source>
</evidence>
<dbReference type="PANTHER" id="PTHR37810">
    <property type="entry name" value="IMMUNITY PROTEIN SDPI"/>
    <property type="match status" value="1"/>
</dbReference>
<gene>
    <name evidence="3" type="ORF">IWT30_00396</name>
</gene>
<feature type="domain" description="DUF1648" evidence="2">
    <location>
        <begin position="16"/>
        <end position="64"/>
    </location>
</feature>
<dbReference type="Pfam" id="PF07853">
    <property type="entry name" value="DUF1648"/>
    <property type="match status" value="1"/>
</dbReference>
<dbReference type="Proteomes" id="UP000198374">
    <property type="component" value="Unassembled WGS sequence"/>
</dbReference>
<feature type="transmembrane region" description="Helical" evidence="1">
    <location>
        <begin position="90"/>
        <end position="111"/>
    </location>
</feature>
<name>A0A1Z5IA11_9LACO</name>
<reference evidence="3 4" key="1">
    <citation type="submission" date="2015-11" db="EMBL/GenBank/DDBJ databases">
        <title>Draft genome sequences of new species of the genus Lactobacillus isolated from orchardgrass silage.</title>
        <authorList>
            <person name="Tohno M."/>
            <person name="Tanizawa Y."/>
            <person name="Arita M."/>
        </authorList>
    </citation>
    <scope>NUCLEOTIDE SEQUENCE [LARGE SCALE GENOMIC DNA]</scope>
    <source>
        <strain evidence="3 4">IWT30</strain>
    </source>
</reference>
<organism evidence="3 4">
    <name type="scientific">Secundilactobacillus mixtipabuli</name>
    <dbReference type="NCBI Taxonomy" id="1435342"/>
    <lineage>
        <taxon>Bacteria</taxon>
        <taxon>Bacillati</taxon>
        <taxon>Bacillota</taxon>
        <taxon>Bacilli</taxon>
        <taxon>Lactobacillales</taxon>
        <taxon>Lactobacillaceae</taxon>
        <taxon>Secundilactobacillus</taxon>
    </lineage>
</organism>
<keyword evidence="4" id="KW-1185">Reference proteome</keyword>